<dbReference type="InterPro" id="IPR039563">
    <property type="entry name" value="Peptidase_C39_single_dom"/>
</dbReference>
<sequence length="272" mass="31012">MNKIRTATFCLFTLVVLGTSIEMSNNDSPTITNKQRALANEVKQKFELEEKSNVSVESANEVVVKNENVPIEQEKDIARPLDVPLILQKPELMRGCEVTSLAMVLQFSGAQVDKMELASKIKHVPFQRNGLKGNMHKGFVGNIATFNEPGLGVYVEPILKLAKLYVPEEKVKDLSHKEPQQIYEAIDQGLPVWVLTNAQFKLIPNDQFYTWRTDEGEMQVTYHQHSVVVTNYDDQYVYINDPLKTEKHIAINRDDFEQSWVQMGRQAMTISI</sequence>
<protein>
    <recommendedName>
        <fullName evidence="1">Peptidase C39-like domain-containing protein</fullName>
    </recommendedName>
</protein>
<proteinExistence type="predicted"/>
<dbReference type="AlphaFoldDB" id="A0A2A9A1A9"/>
<dbReference type="PANTHER" id="PTHR37806:SF1">
    <property type="entry name" value="PEPTIDASE C39-LIKE DOMAIN-CONTAINING PROTEIN"/>
    <property type="match status" value="1"/>
</dbReference>
<name>A0A2A9A1A9_BACCE</name>
<comment type="caution">
    <text evidence="2">The sequence shown here is derived from an EMBL/GenBank/DDBJ whole genome shotgun (WGS) entry which is preliminary data.</text>
</comment>
<dbReference type="Proteomes" id="UP000220032">
    <property type="component" value="Unassembled WGS sequence"/>
</dbReference>
<feature type="domain" description="Peptidase C39-like" evidence="1">
    <location>
        <begin position="81"/>
        <end position="242"/>
    </location>
</feature>
<dbReference type="Gene3D" id="3.90.70.10">
    <property type="entry name" value="Cysteine proteinases"/>
    <property type="match status" value="1"/>
</dbReference>
<organism evidence="2 3">
    <name type="scientific">Bacillus cereus</name>
    <dbReference type="NCBI Taxonomy" id="1396"/>
    <lineage>
        <taxon>Bacteria</taxon>
        <taxon>Bacillati</taxon>
        <taxon>Bacillota</taxon>
        <taxon>Bacilli</taxon>
        <taxon>Bacillales</taxon>
        <taxon>Bacillaceae</taxon>
        <taxon>Bacillus</taxon>
        <taxon>Bacillus cereus group</taxon>
    </lineage>
</organism>
<evidence type="ECO:0000313" key="2">
    <source>
        <dbReference type="EMBL" id="PFE16315.1"/>
    </source>
</evidence>
<accession>A0A2A9A1A9</accession>
<reference evidence="2 3" key="1">
    <citation type="submission" date="2017-09" db="EMBL/GenBank/DDBJ databases">
        <title>Large-scale bioinformatics analysis of Bacillus genomes uncovers conserved roles of natural products in bacterial physiology.</title>
        <authorList>
            <consortium name="Agbiome Team Llc"/>
            <person name="Bleich R.M."/>
            <person name="Grubbs K.J."/>
            <person name="Santa Maria K.C."/>
            <person name="Allen S.E."/>
            <person name="Farag S."/>
            <person name="Shank E.A."/>
            <person name="Bowers A."/>
        </authorList>
    </citation>
    <scope>NUCLEOTIDE SEQUENCE [LARGE SCALE GENOMIC DNA]</scope>
    <source>
        <strain evidence="2 3">AFS022681</strain>
    </source>
</reference>
<dbReference type="InterPro" id="IPR039564">
    <property type="entry name" value="Peptidase_C39-like"/>
</dbReference>
<gene>
    <name evidence="2" type="ORF">CN307_10630</name>
</gene>
<dbReference type="PANTHER" id="PTHR37806">
    <property type="entry name" value="LMO0724 PROTEIN"/>
    <property type="match status" value="1"/>
</dbReference>
<dbReference type="Pfam" id="PF13529">
    <property type="entry name" value="Peptidase_C39_2"/>
    <property type="match status" value="1"/>
</dbReference>
<dbReference type="CDD" id="cd02549">
    <property type="entry name" value="Peptidase_C39A"/>
    <property type="match status" value="1"/>
</dbReference>
<dbReference type="PIRSF" id="PIRSF032442">
    <property type="entry name" value="UCP032442"/>
    <property type="match status" value="1"/>
</dbReference>
<evidence type="ECO:0000313" key="3">
    <source>
        <dbReference type="Proteomes" id="UP000220032"/>
    </source>
</evidence>
<evidence type="ECO:0000259" key="1">
    <source>
        <dbReference type="Pfam" id="PF13529"/>
    </source>
</evidence>
<dbReference type="RefSeq" id="WP_098342373.1">
    <property type="nucleotide sequence ID" value="NZ_NTRR01000015.1"/>
</dbReference>
<dbReference type="EMBL" id="NTRR01000015">
    <property type="protein sequence ID" value="PFE16315.1"/>
    <property type="molecule type" value="Genomic_DNA"/>
</dbReference>
<dbReference type="InterPro" id="IPR016997">
    <property type="entry name" value="UCP032442"/>
</dbReference>